<feature type="transmembrane region" description="Helical" evidence="1">
    <location>
        <begin position="52"/>
        <end position="81"/>
    </location>
</feature>
<keyword evidence="1" id="KW-0472">Membrane</keyword>
<keyword evidence="3" id="KW-1185">Reference proteome</keyword>
<keyword evidence="1" id="KW-1133">Transmembrane helix</keyword>
<dbReference type="PANTHER" id="PTHR32196">
    <property type="entry name" value="ABC TRANSPORTER PERMEASE PROTEIN YPHD-RELATED-RELATED"/>
    <property type="match status" value="1"/>
</dbReference>
<comment type="caution">
    <text evidence="2">The sequence shown here is derived from an EMBL/GenBank/DDBJ whole genome shotgun (WGS) entry which is preliminary data.</text>
</comment>
<gene>
    <name evidence="2" type="ORF">WB403_49945</name>
</gene>
<protein>
    <submittedName>
        <fullName evidence="2">ABC transporter permease</fullName>
    </submittedName>
</protein>
<feature type="transmembrane region" description="Helical" evidence="1">
    <location>
        <begin position="27"/>
        <end position="46"/>
    </location>
</feature>
<reference evidence="2 3" key="1">
    <citation type="submission" date="2024-03" db="EMBL/GenBank/DDBJ databases">
        <title>First Report of Pectobacterium brasiliscabiei causing potato scab in china.</title>
        <authorList>
            <person name="Handique U."/>
        </authorList>
    </citation>
    <scope>NUCLEOTIDE SEQUENCE [LARGE SCALE GENOMIC DNA]</scope>
    <source>
        <strain evidence="2 3">ZRIMU1503</strain>
    </source>
</reference>
<name>A0ABU8GVL8_9ACTN</name>
<evidence type="ECO:0000313" key="2">
    <source>
        <dbReference type="EMBL" id="MEI5617234.1"/>
    </source>
</evidence>
<dbReference type="PANTHER" id="PTHR32196:SF72">
    <property type="entry name" value="RIBOSE IMPORT PERMEASE PROTEIN RBSC"/>
    <property type="match status" value="1"/>
</dbReference>
<organism evidence="2 3">
    <name type="scientific">Streptomyces brasiliscabiei</name>
    <dbReference type="NCBI Taxonomy" id="2736302"/>
    <lineage>
        <taxon>Bacteria</taxon>
        <taxon>Bacillati</taxon>
        <taxon>Actinomycetota</taxon>
        <taxon>Actinomycetes</taxon>
        <taxon>Kitasatosporales</taxon>
        <taxon>Streptomycetaceae</taxon>
        <taxon>Streptomyces</taxon>
    </lineage>
</organism>
<feature type="non-terminal residue" evidence="2">
    <location>
        <position position="84"/>
    </location>
</feature>
<sequence length="84" mass="8246">MLLVAGMSAVDAQFYGITNVLNILRNASLLAIVACGQALVIIAGGFDLSVGAVVALASVVTAKTMAVTAAAFPGANVLIIASGI</sequence>
<dbReference type="Proteomes" id="UP001365781">
    <property type="component" value="Unassembled WGS sequence"/>
</dbReference>
<dbReference type="EMBL" id="JBBAYM010000369">
    <property type="protein sequence ID" value="MEI5617234.1"/>
    <property type="molecule type" value="Genomic_DNA"/>
</dbReference>
<evidence type="ECO:0000256" key="1">
    <source>
        <dbReference type="SAM" id="Phobius"/>
    </source>
</evidence>
<evidence type="ECO:0000313" key="3">
    <source>
        <dbReference type="Proteomes" id="UP001365781"/>
    </source>
</evidence>
<keyword evidence="1" id="KW-0812">Transmembrane</keyword>
<proteinExistence type="predicted"/>
<accession>A0ABU8GVL8</accession>